<sequence>MLATQMTSGGVRKVMDLPGSQEGAALSGCREARLYRRFSGGAAALRGCRSHFTTHPCPPLPPLAATPYAPYSTVLPGLPCPSSLLTRPRPLHPIVHLPTPPITSSLLASSFFLLVHHRTPSVRPQDGCLHGSDAFHDSR</sequence>
<comment type="caution">
    <text evidence="1">The sequence shown here is derived from an EMBL/GenBank/DDBJ whole genome shotgun (WGS) entry which is preliminary data.</text>
</comment>
<keyword evidence="2" id="KW-1185">Reference proteome</keyword>
<name>A0A5B7DBK8_PORTR</name>
<evidence type="ECO:0000313" key="1">
    <source>
        <dbReference type="EMBL" id="MPC18633.1"/>
    </source>
</evidence>
<reference evidence="1 2" key="1">
    <citation type="submission" date="2019-05" db="EMBL/GenBank/DDBJ databases">
        <title>Another draft genome of Portunus trituberculatus and its Hox gene families provides insights of decapod evolution.</title>
        <authorList>
            <person name="Jeong J.-H."/>
            <person name="Song I."/>
            <person name="Kim S."/>
            <person name="Choi T."/>
            <person name="Kim D."/>
            <person name="Ryu S."/>
            <person name="Kim W."/>
        </authorList>
    </citation>
    <scope>NUCLEOTIDE SEQUENCE [LARGE SCALE GENOMIC DNA]</scope>
    <source>
        <tissue evidence="1">Muscle</tissue>
    </source>
</reference>
<organism evidence="1 2">
    <name type="scientific">Portunus trituberculatus</name>
    <name type="common">Swimming crab</name>
    <name type="synonym">Neptunus trituberculatus</name>
    <dbReference type="NCBI Taxonomy" id="210409"/>
    <lineage>
        <taxon>Eukaryota</taxon>
        <taxon>Metazoa</taxon>
        <taxon>Ecdysozoa</taxon>
        <taxon>Arthropoda</taxon>
        <taxon>Crustacea</taxon>
        <taxon>Multicrustacea</taxon>
        <taxon>Malacostraca</taxon>
        <taxon>Eumalacostraca</taxon>
        <taxon>Eucarida</taxon>
        <taxon>Decapoda</taxon>
        <taxon>Pleocyemata</taxon>
        <taxon>Brachyura</taxon>
        <taxon>Eubrachyura</taxon>
        <taxon>Portunoidea</taxon>
        <taxon>Portunidae</taxon>
        <taxon>Portuninae</taxon>
        <taxon>Portunus</taxon>
    </lineage>
</organism>
<dbReference type="EMBL" id="VSRR010000697">
    <property type="protein sequence ID" value="MPC18633.1"/>
    <property type="molecule type" value="Genomic_DNA"/>
</dbReference>
<evidence type="ECO:0000313" key="2">
    <source>
        <dbReference type="Proteomes" id="UP000324222"/>
    </source>
</evidence>
<accession>A0A5B7DBK8</accession>
<proteinExistence type="predicted"/>
<dbReference type="AlphaFoldDB" id="A0A5B7DBK8"/>
<dbReference type="Proteomes" id="UP000324222">
    <property type="component" value="Unassembled WGS sequence"/>
</dbReference>
<gene>
    <name evidence="1" type="ORF">E2C01_011523</name>
</gene>
<protein>
    <submittedName>
        <fullName evidence="1">Uncharacterized protein</fullName>
    </submittedName>
</protein>